<evidence type="ECO:0000256" key="3">
    <source>
        <dbReference type="ARBA" id="ARBA00022737"/>
    </source>
</evidence>
<dbReference type="InterPro" id="IPR045160">
    <property type="entry name" value="ATG16"/>
</dbReference>
<evidence type="ECO:0000259" key="6">
    <source>
        <dbReference type="Pfam" id="PF08614"/>
    </source>
</evidence>
<dbReference type="PANTHER" id="PTHR19878:SF8">
    <property type="entry name" value="AUTOPHAGY-RELATED 16, ISOFORM F"/>
    <property type="match status" value="1"/>
</dbReference>
<keyword evidence="2 4" id="KW-0853">WD repeat</keyword>
<evidence type="ECO:0000256" key="1">
    <source>
        <dbReference type="ARBA" id="ARBA00009271"/>
    </source>
</evidence>
<dbReference type="PROSITE" id="PS50082">
    <property type="entry name" value="WD_REPEATS_2"/>
    <property type="match status" value="1"/>
</dbReference>
<keyword evidence="8" id="KW-1185">Reference proteome</keyword>
<feature type="domain" description="Autophagy-related protein 16" evidence="6">
    <location>
        <begin position="14"/>
        <end position="206"/>
    </location>
</feature>
<dbReference type="Proteomes" id="UP000494165">
    <property type="component" value="Unassembled WGS sequence"/>
</dbReference>
<organism evidence="7 8">
    <name type="scientific">Cloeon dipterum</name>
    <dbReference type="NCBI Taxonomy" id="197152"/>
    <lineage>
        <taxon>Eukaryota</taxon>
        <taxon>Metazoa</taxon>
        <taxon>Ecdysozoa</taxon>
        <taxon>Arthropoda</taxon>
        <taxon>Hexapoda</taxon>
        <taxon>Insecta</taxon>
        <taxon>Pterygota</taxon>
        <taxon>Palaeoptera</taxon>
        <taxon>Ephemeroptera</taxon>
        <taxon>Pisciforma</taxon>
        <taxon>Baetidae</taxon>
        <taxon>Cloeon</taxon>
    </lineage>
</organism>
<dbReference type="Gene3D" id="2.130.10.10">
    <property type="entry name" value="YVTN repeat-like/Quinoprotein amine dehydrogenase"/>
    <property type="match status" value="1"/>
</dbReference>
<dbReference type="OrthoDB" id="6262491at2759"/>
<gene>
    <name evidence="7" type="ORF">CLODIP_2_CD02450</name>
</gene>
<dbReference type="InterPro" id="IPR019775">
    <property type="entry name" value="WD40_repeat_CS"/>
</dbReference>
<dbReference type="SUPFAM" id="SSF50978">
    <property type="entry name" value="WD40 repeat-like"/>
    <property type="match status" value="1"/>
</dbReference>
<dbReference type="Pfam" id="PF00400">
    <property type="entry name" value="WD40"/>
    <property type="match status" value="1"/>
</dbReference>
<protein>
    <recommendedName>
        <fullName evidence="6">Autophagy-related protein 16 domain-containing protein</fullName>
    </recommendedName>
</protein>
<dbReference type="Pfam" id="PF08614">
    <property type="entry name" value="ATG16"/>
    <property type="match status" value="1"/>
</dbReference>
<accession>A0A8S1CZ20</accession>
<dbReference type="InterPro" id="IPR015943">
    <property type="entry name" value="WD40/YVTN_repeat-like_dom_sf"/>
</dbReference>
<dbReference type="CDD" id="cd22887">
    <property type="entry name" value="Atg16_CCD"/>
    <property type="match status" value="1"/>
</dbReference>
<dbReference type="GO" id="GO:0000045">
    <property type="term" value="P:autophagosome assembly"/>
    <property type="evidence" value="ECO:0007669"/>
    <property type="project" value="InterPro"/>
</dbReference>
<reference evidence="7 8" key="1">
    <citation type="submission" date="2020-04" db="EMBL/GenBank/DDBJ databases">
        <authorList>
            <person name="Alioto T."/>
            <person name="Alioto T."/>
            <person name="Gomez Garrido J."/>
        </authorList>
    </citation>
    <scope>NUCLEOTIDE SEQUENCE [LARGE SCALE GENOMIC DNA]</scope>
</reference>
<dbReference type="EMBL" id="CADEPI010000130">
    <property type="protein sequence ID" value="CAB3376590.1"/>
    <property type="molecule type" value="Genomic_DNA"/>
</dbReference>
<comment type="similarity">
    <text evidence="1">Belongs to the WD repeat ATG16 family.</text>
</comment>
<name>A0A8S1CZ20_9INSE</name>
<dbReference type="GO" id="GO:0034045">
    <property type="term" value="C:phagophore assembly site membrane"/>
    <property type="evidence" value="ECO:0007669"/>
    <property type="project" value="TreeGrafter"/>
</dbReference>
<comment type="caution">
    <text evidence="7">The sequence shown here is derived from an EMBL/GenBank/DDBJ whole genome shotgun (WGS) entry which is preliminary data.</text>
</comment>
<dbReference type="GO" id="GO:0000421">
    <property type="term" value="C:autophagosome membrane"/>
    <property type="evidence" value="ECO:0007669"/>
    <property type="project" value="TreeGrafter"/>
</dbReference>
<dbReference type="InterPro" id="IPR036322">
    <property type="entry name" value="WD40_repeat_dom_sf"/>
</dbReference>
<dbReference type="PROSITE" id="PS50294">
    <property type="entry name" value="WD_REPEATS_REGION"/>
    <property type="match status" value="1"/>
</dbReference>
<sequence>MNVRHAESPWRENILLQLNARNKLQNHSFQELISCHNRIFESATALRSENLQLSIRNEQLRQEGAELMLKGVPVDGKAADRIQTLEQKLHKKQEELTDLLRGKAENAQALVELNRRLNEKEKLLALRDQGLMEAGERELHLKEKLLDTDARCTELQASNDTLKDEHYALHLAFEALQDKLRKAQEENAVLVEKLMKIKAKDAEKLNEENDNFVRKKQARVAQELEDAAKDTGSISPDRGSFPGVERDIGAVMPSIGTCLPQRVVLRFDAHDGEVNAVRWSPVDRIVATGGQDRKVKLWDISKGEFVF</sequence>
<evidence type="ECO:0000313" key="8">
    <source>
        <dbReference type="Proteomes" id="UP000494165"/>
    </source>
</evidence>
<dbReference type="PROSITE" id="PS00678">
    <property type="entry name" value="WD_REPEATS_1"/>
    <property type="match status" value="1"/>
</dbReference>
<dbReference type="SMART" id="SM00320">
    <property type="entry name" value="WD40"/>
    <property type="match status" value="1"/>
</dbReference>
<feature type="repeat" description="WD" evidence="4">
    <location>
        <begin position="267"/>
        <end position="307"/>
    </location>
</feature>
<evidence type="ECO:0000256" key="2">
    <source>
        <dbReference type="ARBA" id="ARBA00022574"/>
    </source>
</evidence>
<keyword evidence="5" id="KW-0175">Coiled coil</keyword>
<dbReference type="InterPro" id="IPR013923">
    <property type="entry name" value="Autophagy-rel_prot_16_dom"/>
</dbReference>
<proteinExistence type="inferred from homology"/>
<keyword evidence="3" id="KW-0677">Repeat</keyword>
<dbReference type="GO" id="GO:0043495">
    <property type="term" value="F:protein-membrane adaptor activity"/>
    <property type="evidence" value="ECO:0007669"/>
    <property type="project" value="TreeGrafter"/>
</dbReference>
<dbReference type="AlphaFoldDB" id="A0A8S1CZ20"/>
<dbReference type="InterPro" id="IPR001680">
    <property type="entry name" value="WD40_rpt"/>
</dbReference>
<feature type="coiled-coil region" evidence="5">
    <location>
        <begin position="173"/>
        <end position="200"/>
    </location>
</feature>
<evidence type="ECO:0000313" key="7">
    <source>
        <dbReference type="EMBL" id="CAB3376590.1"/>
    </source>
</evidence>
<evidence type="ECO:0000256" key="5">
    <source>
        <dbReference type="SAM" id="Coils"/>
    </source>
</evidence>
<evidence type="ECO:0000256" key="4">
    <source>
        <dbReference type="PROSITE-ProRule" id="PRU00221"/>
    </source>
</evidence>
<dbReference type="PANTHER" id="PTHR19878">
    <property type="entry name" value="AUTOPHAGY PROTEIN 16-LIKE"/>
    <property type="match status" value="1"/>
</dbReference>
<dbReference type="GO" id="GO:0034274">
    <property type="term" value="C:Atg12-Atg5-Atg16 complex"/>
    <property type="evidence" value="ECO:0007669"/>
    <property type="project" value="TreeGrafter"/>
</dbReference>
<feature type="coiled-coil region" evidence="5">
    <location>
        <begin position="43"/>
        <end position="123"/>
    </location>
</feature>